<dbReference type="EMBL" id="JFZV01000010">
    <property type="protein sequence ID" value="KDN14158.1"/>
    <property type="molecule type" value="Genomic_DNA"/>
</dbReference>
<dbReference type="RefSeq" id="WP_143557661.1">
    <property type="nucleotide sequence ID" value="NZ_JFZV01000010.1"/>
</dbReference>
<name>A0A836MQ11_9NEIS</name>
<comment type="caution">
    <text evidence="1">The sequence shown here is derived from an EMBL/GenBank/DDBJ whole genome shotgun (WGS) entry which is preliminary data.</text>
</comment>
<keyword evidence="2" id="KW-1185">Reference proteome</keyword>
<organism evidence="1 2">
    <name type="scientific">Snodgrassella communis</name>
    <dbReference type="NCBI Taxonomy" id="2946699"/>
    <lineage>
        <taxon>Bacteria</taxon>
        <taxon>Pseudomonadati</taxon>
        <taxon>Pseudomonadota</taxon>
        <taxon>Betaproteobacteria</taxon>
        <taxon>Neisseriales</taxon>
        <taxon>Neisseriaceae</taxon>
        <taxon>Snodgrassella</taxon>
    </lineage>
</organism>
<evidence type="ECO:0000313" key="2">
    <source>
        <dbReference type="Proteomes" id="UP000027170"/>
    </source>
</evidence>
<sequence>MAKVTEKTAISYIRDAEKYAKAKLNGAELSEKIYLQVENMKGVSQKVLDYAKKKNVTIIDDISKLPGL</sequence>
<reference evidence="1 2" key="1">
    <citation type="submission" date="2014-03" db="EMBL/GenBank/DDBJ databases">
        <title>The genomes of two eusocial bee gut symbionts.</title>
        <authorList>
            <person name="Kwong W.K."/>
            <person name="Engel P."/>
            <person name="Koch H."/>
            <person name="Moran N.A."/>
        </authorList>
    </citation>
    <scope>NUCLEOTIDE SEQUENCE [LARGE SCALE GENOMIC DNA]</scope>
    <source>
        <strain evidence="2">wkB29</strain>
    </source>
</reference>
<dbReference type="AlphaFoldDB" id="A0A836MQ11"/>
<evidence type="ECO:0000313" key="1">
    <source>
        <dbReference type="EMBL" id="KDN14158.1"/>
    </source>
</evidence>
<gene>
    <name evidence="1" type="ORF">SALWKB29_1819</name>
</gene>
<dbReference type="Proteomes" id="UP000027170">
    <property type="component" value="Unassembled WGS sequence"/>
</dbReference>
<protein>
    <submittedName>
        <fullName evidence="1">Uncharacterized protein</fullName>
    </submittedName>
</protein>
<proteinExistence type="predicted"/>
<accession>A0A836MQ11</accession>
<dbReference type="OrthoDB" id="2086631at2"/>